<keyword evidence="4" id="KW-0904">Protein phosphatase</keyword>
<dbReference type="PROSITE" id="PS00383">
    <property type="entry name" value="TYR_PHOSPHATASE_1"/>
    <property type="match status" value="1"/>
</dbReference>
<dbReference type="InterPro" id="IPR016130">
    <property type="entry name" value="Tyr_Pase_AS"/>
</dbReference>
<dbReference type="GO" id="GO:0004725">
    <property type="term" value="F:protein tyrosine phosphatase activity"/>
    <property type="evidence" value="ECO:0007669"/>
    <property type="project" value="UniProtKB-EC"/>
</dbReference>
<dbReference type="SUPFAM" id="SSF52799">
    <property type="entry name" value="(Phosphotyrosine protein) phosphatases II"/>
    <property type="match status" value="1"/>
</dbReference>
<protein>
    <recommendedName>
        <fullName evidence="2">protein-tyrosine-phosphatase</fullName>
        <ecNumber evidence="2">3.1.3.48</ecNumber>
    </recommendedName>
</protein>
<dbReference type="PROSITE" id="PS50056">
    <property type="entry name" value="TYR_PHOSPHATASE_2"/>
    <property type="match status" value="1"/>
</dbReference>
<evidence type="ECO:0000259" key="5">
    <source>
        <dbReference type="PROSITE" id="PS50054"/>
    </source>
</evidence>
<name>A0A4Z1KR98_9HELO</name>
<dbReference type="AlphaFoldDB" id="A0A4Z1KR98"/>
<dbReference type="Gene3D" id="3.90.190.10">
    <property type="entry name" value="Protein tyrosine phosphatase superfamily"/>
    <property type="match status" value="1"/>
</dbReference>
<dbReference type="GO" id="GO:0008138">
    <property type="term" value="F:protein tyrosine/serine/threonine phosphatase activity"/>
    <property type="evidence" value="ECO:0007669"/>
    <property type="project" value="TreeGrafter"/>
</dbReference>
<organism evidence="7 8">
    <name type="scientific">Botrytis porri</name>
    <dbReference type="NCBI Taxonomy" id="87229"/>
    <lineage>
        <taxon>Eukaryota</taxon>
        <taxon>Fungi</taxon>
        <taxon>Dikarya</taxon>
        <taxon>Ascomycota</taxon>
        <taxon>Pezizomycotina</taxon>
        <taxon>Leotiomycetes</taxon>
        <taxon>Helotiales</taxon>
        <taxon>Sclerotiniaceae</taxon>
        <taxon>Botrytis</taxon>
    </lineage>
</organism>
<dbReference type="InterPro" id="IPR029021">
    <property type="entry name" value="Prot-tyrosine_phosphatase-like"/>
</dbReference>
<dbReference type="InterPro" id="IPR020422">
    <property type="entry name" value="TYR_PHOSPHATASE_DUAL_dom"/>
</dbReference>
<dbReference type="Pfam" id="PF00782">
    <property type="entry name" value="DSPc"/>
    <property type="match status" value="1"/>
</dbReference>
<dbReference type="InterPro" id="IPR000340">
    <property type="entry name" value="Dual-sp_phosphatase_cat-dom"/>
</dbReference>
<sequence length="114" mass="13330">MNDVCEVIDESVRESRRVLVHCGLGISRSGTVVLGYVMRERALDREEALAFVRQKRSRVQPNIGFWEQLGIWHDCHYDVFETVDGEILEKKVYREWKVKTEREMSSRVGTLTQS</sequence>
<evidence type="ECO:0000256" key="3">
    <source>
        <dbReference type="ARBA" id="ARBA00022801"/>
    </source>
</evidence>
<comment type="similarity">
    <text evidence="1">Belongs to the protein-tyrosine phosphatase family. Non-receptor class dual specificity subfamily.</text>
</comment>
<dbReference type="PANTHER" id="PTHR45848">
    <property type="entry name" value="DUAL SPECIFICITY PROTEIN PHOSPHATASE 12 FAMILY MEMBER"/>
    <property type="match status" value="1"/>
</dbReference>
<evidence type="ECO:0000256" key="4">
    <source>
        <dbReference type="ARBA" id="ARBA00022912"/>
    </source>
</evidence>
<dbReference type="PANTHER" id="PTHR45848:SF4">
    <property type="entry name" value="DUAL SPECIFICITY PROTEIN PHOSPHATASE 12"/>
    <property type="match status" value="1"/>
</dbReference>
<comment type="caution">
    <text evidence="7">The sequence shown here is derived from an EMBL/GenBank/DDBJ whole genome shotgun (WGS) entry which is preliminary data.</text>
</comment>
<evidence type="ECO:0000259" key="6">
    <source>
        <dbReference type="PROSITE" id="PS50056"/>
    </source>
</evidence>
<evidence type="ECO:0000313" key="7">
    <source>
        <dbReference type="EMBL" id="TGO84379.1"/>
    </source>
</evidence>
<dbReference type="Proteomes" id="UP000297280">
    <property type="component" value="Unassembled WGS sequence"/>
</dbReference>
<dbReference type="OrthoDB" id="10252009at2759"/>
<feature type="domain" description="Tyrosine-protein phosphatase" evidence="5">
    <location>
        <begin position="1"/>
        <end position="78"/>
    </location>
</feature>
<keyword evidence="3" id="KW-0378">Hydrolase</keyword>
<evidence type="ECO:0000313" key="8">
    <source>
        <dbReference type="Proteomes" id="UP000297280"/>
    </source>
</evidence>
<dbReference type="EMBL" id="PQXO01000511">
    <property type="protein sequence ID" value="TGO84379.1"/>
    <property type="molecule type" value="Genomic_DNA"/>
</dbReference>
<feature type="domain" description="Tyrosine specific protein phosphatases" evidence="6">
    <location>
        <begin position="1"/>
        <end position="56"/>
    </location>
</feature>
<proteinExistence type="inferred from homology"/>
<evidence type="ECO:0000256" key="2">
    <source>
        <dbReference type="ARBA" id="ARBA00013064"/>
    </source>
</evidence>
<keyword evidence="8" id="KW-1185">Reference proteome</keyword>
<dbReference type="InterPro" id="IPR000387">
    <property type="entry name" value="Tyr_Pase_dom"/>
</dbReference>
<dbReference type="EC" id="3.1.3.48" evidence="2"/>
<dbReference type="STRING" id="87229.A0A4Z1KR98"/>
<dbReference type="PROSITE" id="PS50054">
    <property type="entry name" value="TYR_PHOSPHATASE_DUAL"/>
    <property type="match status" value="1"/>
</dbReference>
<accession>A0A4Z1KR98</accession>
<reference evidence="7 8" key="1">
    <citation type="submission" date="2017-12" db="EMBL/GenBank/DDBJ databases">
        <title>Comparative genomics of Botrytis spp.</title>
        <authorList>
            <person name="Valero-Jimenez C.A."/>
            <person name="Tapia P."/>
            <person name="Veloso J."/>
            <person name="Silva-Moreno E."/>
            <person name="Staats M."/>
            <person name="Valdes J.H."/>
            <person name="Van Kan J.A.L."/>
        </authorList>
    </citation>
    <scope>NUCLEOTIDE SEQUENCE [LARGE SCALE GENOMIC DNA]</scope>
    <source>
        <strain evidence="7 8">MUCL3349</strain>
    </source>
</reference>
<evidence type="ECO:0000256" key="1">
    <source>
        <dbReference type="ARBA" id="ARBA00008601"/>
    </source>
</evidence>
<gene>
    <name evidence="7" type="ORF">BPOR_0512g00080</name>
</gene>
<dbReference type="CDD" id="cd14498">
    <property type="entry name" value="DSP"/>
    <property type="match status" value="1"/>
</dbReference>